<feature type="compositionally biased region" description="Basic and acidic residues" evidence="1">
    <location>
        <begin position="244"/>
        <end position="262"/>
    </location>
</feature>
<reference evidence="4" key="3">
    <citation type="journal article" date="2020" name="Plant Biotechnol. J.">
        <title>The pomegranate (Punica granatum L.) draft genome dissects genetic divergence between soft- and hard-seeded cultivars.</title>
        <authorList>
            <person name="Luo X."/>
            <person name="Li H."/>
            <person name="Wu Z."/>
            <person name="Yao W."/>
            <person name="Zhao P."/>
            <person name="Cao D."/>
            <person name="Yu H."/>
            <person name="Li K."/>
            <person name="Poudel K."/>
            <person name="Zhao D."/>
            <person name="Zhang F."/>
            <person name="Xia X."/>
            <person name="Chen L."/>
            <person name="Wang Q."/>
            <person name="Jing D."/>
            <person name="Cao S."/>
        </authorList>
    </citation>
    <scope>NUCLEOTIDE SEQUENCE [LARGE SCALE GENOMIC DNA]</scope>
</reference>
<evidence type="ECO:0000256" key="1">
    <source>
        <dbReference type="SAM" id="MobiDB-lite"/>
    </source>
</evidence>
<evidence type="ECO:0000313" key="5">
    <source>
        <dbReference type="RefSeq" id="XP_031384651.1"/>
    </source>
</evidence>
<reference evidence="2" key="2">
    <citation type="submission" date="2017-06" db="EMBL/GenBank/DDBJ databases">
        <title>The pomegranate genome and the genomics of punicalagin biosynthesis.</title>
        <authorList>
            <person name="Xu C."/>
        </authorList>
    </citation>
    <scope>NUCLEOTIDE SEQUENCE [LARGE SCALE GENOMIC DNA]</scope>
    <source>
        <tissue evidence="2">Fresh leaf</tissue>
    </source>
</reference>
<organism evidence="2 3">
    <name type="scientific">Punica granatum</name>
    <name type="common">Pomegranate</name>
    <dbReference type="NCBI Taxonomy" id="22663"/>
    <lineage>
        <taxon>Eukaryota</taxon>
        <taxon>Viridiplantae</taxon>
        <taxon>Streptophyta</taxon>
        <taxon>Embryophyta</taxon>
        <taxon>Tracheophyta</taxon>
        <taxon>Spermatophyta</taxon>
        <taxon>Magnoliopsida</taxon>
        <taxon>eudicotyledons</taxon>
        <taxon>Gunneridae</taxon>
        <taxon>Pentapetalae</taxon>
        <taxon>rosids</taxon>
        <taxon>malvids</taxon>
        <taxon>Myrtales</taxon>
        <taxon>Lythraceae</taxon>
        <taxon>Punica</taxon>
    </lineage>
</organism>
<proteinExistence type="predicted"/>
<reference evidence="3" key="1">
    <citation type="journal article" date="2017" name="Plant J.">
        <title>The pomegranate (Punica granatum L.) genome and the genomics of punicalagin biosynthesis.</title>
        <authorList>
            <person name="Qin G."/>
            <person name="Xu C."/>
            <person name="Ming R."/>
            <person name="Tang H."/>
            <person name="Guyot R."/>
            <person name="Kramer E.M."/>
            <person name="Hu Y."/>
            <person name="Yi X."/>
            <person name="Qi Y."/>
            <person name="Xu X."/>
            <person name="Gao Z."/>
            <person name="Pan H."/>
            <person name="Jian J."/>
            <person name="Tian Y."/>
            <person name="Yue Z."/>
            <person name="Xu Y."/>
        </authorList>
    </citation>
    <scope>NUCLEOTIDE SEQUENCE [LARGE SCALE GENOMIC DNA]</scope>
    <source>
        <strain evidence="3">cv. Dabenzi</strain>
    </source>
</reference>
<evidence type="ECO:0000313" key="4">
    <source>
        <dbReference type="Proteomes" id="UP000515151"/>
    </source>
</evidence>
<dbReference type="PANTHER" id="PTHR47067:SF16">
    <property type="entry name" value="TPX2 (TARGETING PROTEIN FOR XKLP2) PROTEIN FAMILY"/>
    <property type="match status" value="1"/>
</dbReference>
<feature type="compositionally biased region" description="Basic and acidic residues" evidence="1">
    <location>
        <begin position="169"/>
        <end position="202"/>
    </location>
</feature>
<evidence type="ECO:0000313" key="3">
    <source>
        <dbReference type="Proteomes" id="UP000197138"/>
    </source>
</evidence>
<sequence>MGEPACLLRSFSHPSDASYEVRKGDPARALTDSVSFGRFMSESLAWEKWSAFSHNRYLEEVEKFAKPGSVAQKKAYFEAHYRKKAALREASNVEEPSSEADVETPTTGLESVESENRFTCDEQPEDDSMDKTVDASLASADVPMQESKFENVEVTSSGPLEQGAAVEDLAVKEDSTQMHKSDECIEIRNSERETVQEEKAADPETSTSTGGKKRVISSSKSLDKSKASKLLLPRAKGIPTMEKGNGKDSAPSREKSVIEKRKSASKSLHRSINFPSSTVSTSKPLSPVLQQIKKLKDITASLKLQQDSSSSRKIPTRASVNVTSKISSALKPEERSRTKTSLNKSVAGRLMTEKTSSSTTKENSKLSFTSGSNVQSPVVCSPFRFRSEERAAKRREKQEEKINAKEEAERAKPHQRYRFLNGRPQSPKLAKKATPVTGPETKPRPPRQKTTVKVENANHAKGKSTLSTRASVPSFIPRNNVRENSSPNIPR</sequence>
<accession>A0A218XYJ8</accession>
<feature type="compositionally biased region" description="Basic and acidic residues" evidence="1">
    <location>
        <begin position="385"/>
        <end position="412"/>
    </location>
</feature>
<reference evidence="5" key="4">
    <citation type="submission" date="2025-04" db="UniProtKB">
        <authorList>
            <consortium name="RefSeq"/>
        </authorList>
    </citation>
    <scope>IDENTIFICATION</scope>
    <source>
        <tissue evidence="5">Leaf</tissue>
    </source>
</reference>
<dbReference type="GeneID" id="116198606"/>
<dbReference type="InterPro" id="IPR044216">
    <property type="entry name" value="WDL7"/>
</dbReference>
<dbReference type="RefSeq" id="XP_031384651.1">
    <property type="nucleotide sequence ID" value="XM_031528791.1"/>
</dbReference>
<feature type="compositionally biased region" description="Polar residues" evidence="1">
    <location>
        <begin position="273"/>
        <end position="284"/>
    </location>
</feature>
<dbReference type="Proteomes" id="UP000515151">
    <property type="component" value="Chromosome 3"/>
</dbReference>
<feature type="compositionally biased region" description="Polar residues" evidence="1">
    <location>
        <begin position="366"/>
        <end position="378"/>
    </location>
</feature>
<dbReference type="Proteomes" id="UP000197138">
    <property type="component" value="Unassembled WGS sequence"/>
</dbReference>
<dbReference type="OrthoDB" id="621651at2759"/>
<gene>
    <name evidence="5" type="primary">LOC116198606</name>
    <name evidence="2" type="ORF">CDL15_Pgr024464</name>
</gene>
<feature type="region of interest" description="Disordered" evidence="1">
    <location>
        <begin position="88"/>
        <end position="285"/>
    </location>
</feature>
<feature type="region of interest" description="Disordered" evidence="1">
    <location>
        <begin position="325"/>
        <end position="491"/>
    </location>
</feature>
<evidence type="ECO:0000313" key="2">
    <source>
        <dbReference type="EMBL" id="OWM89716.1"/>
    </source>
</evidence>
<dbReference type="AlphaFoldDB" id="A0A218XYJ8"/>
<feature type="compositionally biased region" description="Polar residues" evidence="1">
    <location>
        <begin position="482"/>
        <end position="491"/>
    </location>
</feature>
<name>A0A218XYJ8_PUNGR</name>
<dbReference type="EMBL" id="MTKT01000666">
    <property type="protein sequence ID" value="OWM89716.1"/>
    <property type="molecule type" value="Genomic_DNA"/>
</dbReference>
<keyword evidence="4" id="KW-1185">Reference proteome</keyword>
<protein>
    <submittedName>
        <fullName evidence="5">Protein WVD2-like 7 isoform X1</fullName>
    </submittedName>
</protein>
<dbReference type="PANTHER" id="PTHR47067">
    <property type="entry name" value="TPX2 (TARGETING PROTEIN FOR XKLP2) PROTEIN FAMILY-RELATED"/>
    <property type="match status" value="1"/>
</dbReference>